<evidence type="ECO:0000313" key="2">
    <source>
        <dbReference type="Proteomes" id="UP000681340"/>
    </source>
</evidence>
<reference evidence="1" key="1">
    <citation type="submission" date="2021-03" db="EMBL/GenBank/DDBJ databases">
        <title>Whole genome shotgun sequence of Actinoplanes auranticolor NBRC 12245.</title>
        <authorList>
            <person name="Komaki H."/>
            <person name="Tamura T."/>
        </authorList>
    </citation>
    <scope>NUCLEOTIDE SEQUENCE</scope>
    <source>
        <strain evidence="1">NBRC 12245</strain>
    </source>
</reference>
<dbReference type="AlphaFoldDB" id="A0A919SM77"/>
<keyword evidence="2" id="KW-1185">Reference proteome</keyword>
<dbReference type="Proteomes" id="UP000681340">
    <property type="component" value="Unassembled WGS sequence"/>
</dbReference>
<organism evidence="1 2">
    <name type="scientific">Actinoplanes auranticolor</name>
    <dbReference type="NCBI Taxonomy" id="47988"/>
    <lineage>
        <taxon>Bacteria</taxon>
        <taxon>Bacillati</taxon>
        <taxon>Actinomycetota</taxon>
        <taxon>Actinomycetes</taxon>
        <taxon>Micromonosporales</taxon>
        <taxon>Micromonosporaceae</taxon>
        <taxon>Actinoplanes</taxon>
    </lineage>
</organism>
<sequence length="99" mass="10614">MDCYDEHEQLSELFTMIENNLTVPFGTKVLGAPVVVEPLRRGGDARGRAGLFRPAVALASEAAKQGRRPSAGRREMVHSWPGLAVGNPAALALSSSRRS</sequence>
<comment type="caution">
    <text evidence="1">The sequence shown here is derived from an EMBL/GenBank/DDBJ whole genome shotgun (WGS) entry which is preliminary data.</text>
</comment>
<dbReference type="EMBL" id="BOQL01000057">
    <property type="protein sequence ID" value="GIM75390.1"/>
    <property type="molecule type" value="Genomic_DNA"/>
</dbReference>
<accession>A0A919SM77</accession>
<proteinExistence type="predicted"/>
<protein>
    <submittedName>
        <fullName evidence="1">Uncharacterized protein</fullName>
    </submittedName>
</protein>
<gene>
    <name evidence="1" type="ORF">Aau02nite_65660</name>
</gene>
<evidence type="ECO:0000313" key="1">
    <source>
        <dbReference type="EMBL" id="GIM75390.1"/>
    </source>
</evidence>
<name>A0A919SM77_9ACTN</name>